<reference evidence="1 3" key="1">
    <citation type="journal article" date="2012" name="Nature">
        <title>Algal genomes reveal evolutionary mosaicism and the fate of nucleomorphs.</title>
        <authorList>
            <consortium name="DOE Joint Genome Institute"/>
            <person name="Curtis B.A."/>
            <person name="Tanifuji G."/>
            <person name="Burki F."/>
            <person name="Gruber A."/>
            <person name="Irimia M."/>
            <person name="Maruyama S."/>
            <person name="Arias M.C."/>
            <person name="Ball S.G."/>
            <person name="Gile G.H."/>
            <person name="Hirakawa Y."/>
            <person name="Hopkins J.F."/>
            <person name="Kuo A."/>
            <person name="Rensing S.A."/>
            <person name="Schmutz J."/>
            <person name="Symeonidi A."/>
            <person name="Elias M."/>
            <person name="Eveleigh R.J."/>
            <person name="Herman E.K."/>
            <person name="Klute M.J."/>
            <person name="Nakayama T."/>
            <person name="Obornik M."/>
            <person name="Reyes-Prieto A."/>
            <person name="Armbrust E.V."/>
            <person name="Aves S.J."/>
            <person name="Beiko R.G."/>
            <person name="Coutinho P."/>
            <person name="Dacks J.B."/>
            <person name="Durnford D.G."/>
            <person name="Fast N.M."/>
            <person name="Green B.R."/>
            <person name="Grisdale C.J."/>
            <person name="Hempel F."/>
            <person name="Henrissat B."/>
            <person name="Hoppner M.P."/>
            <person name="Ishida K."/>
            <person name="Kim E."/>
            <person name="Koreny L."/>
            <person name="Kroth P.G."/>
            <person name="Liu Y."/>
            <person name="Malik S.B."/>
            <person name="Maier U.G."/>
            <person name="McRose D."/>
            <person name="Mock T."/>
            <person name="Neilson J.A."/>
            <person name="Onodera N.T."/>
            <person name="Poole A.M."/>
            <person name="Pritham E.J."/>
            <person name="Richards T.A."/>
            <person name="Rocap G."/>
            <person name="Roy S.W."/>
            <person name="Sarai C."/>
            <person name="Schaack S."/>
            <person name="Shirato S."/>
            <person name="Slamovits C.H."/>
            <person name="Spencer D.F."/>
            <person name="Suzuki S."/>
            <person name="Worden A.Z."/>
            <person name="Zauner S."/>
            <person name="Barry K."/>
            <person name="Bell C."/>
            <person name="Bharti A.K."/>
            <person name="Crow J.A."/>
            <person name="Grimwood J."/>
            <person name="Kramer R."/>
            <person name="Lindquist E."/>
            <person name="Lucas S."/>
            <person name="Salamov A."/>
            <person name="McFadden G.I."/>
            <person name="Lane C.E."/>
            <person name="Keeling P.J."/>
            <person name="Gray M.W."/>
            <person name="Grigoriev I.V."/>
            <person name="Archibald J.M."/>
        </authorList>
    </citation>
    <scope>NUCLEOTIDE SEQUENCE</scope>
    <source>
        <strain evidence="1 3">CCMP2712</strain>
    </source>
</reference>
<dbReference type="PANTHER" id="PTHR33639:SF2">
    <property type="entry name" value="DUF393 DOMAIN-CONTAINING PROTEIN"/>
    <property type="match status" value="1"/>
</dbReference>
<evidence type="ECO:0000313" key="2">
    <source>
        <dbReference type="EnsemblProtists" id="EKX54597"/>
    </source>
</evidence>
<dbReference type="GeneID" id="17311239"/>
<organism evidence="1">
    <name type="scientific">Guillardia theta (strain CCMP2712)</name>
    <name type="common">Cryptophyte</name>
    <dbReference type="NCBI Taxonomy" id="905079"/>
    <lineage>
        <taxon>Eukaryota</taxon>
        <taxon>Cryptophyceae</taxon>
        <taxon>Pyrenomonadales</taxon>
        <taxon>Geminigeraceae</taxon>
        <taxon>Guillardia</taxon>
    </lineage>
</organism>
<keyword evidence="3" id="KW-1185">Reference proteome</keyword>
<dbReference type="AlphaFoldDB" id="L1K1V9"/>
<dbReference type="RefSeq" id="XP_005841577.1">
    <property type="nucleotide sequence ID" value="XM_005841520.1"/>
</dbReference>
<dbReference type="Pfam" id="PF04134">
    <property type="entry name" value="DCC1-like"/>
    <property type="match status" value="1"/>
</dbReference>
<dbReference type="OrthoDB" id="410458at2759"/>
<dbReference type="eggNOG" id="ENOG502RY7G">
    <property type="taxonomic scope" value="Eukaryota"/>
</dbReference>
<dbReference type="HOGENOM" id="CLU_092206_2_1_1"/>
<dbReference type="KEGG" id="gtt:GUITHDRAFT_63459"/>
<evidence type="ECO:0000313" key="3">
    <source>
        <dbReference type="Proteomes" id="UP000011087"/>
    </source>
</evidence>
<dbReference type="PaxDb" id="55529-EKX54597"/>
<gene>
    <name evidence="1" type="ORF">GUITHDRAFT_63459</name>
</gene>
<dbReference type="EnsemblProtists" id="EKX54597">
    <property type="protein sequence ID" value="EKX54597"/>
    <property type="gene ID" value="GUITHDRAFT_63459"/>
</dbReference>
<dbReference type="InterPro" id="IPR007263">
    <property type="entry name" value="DCC1-like"/>
</dbReference>
<dbReference type="EMBL" id="JH992967">
    <property type="protein sequence ID" value="EKX54597.1"/>
    <property type="molecule type" value="Genomic_DNA"/>
</dbReference>
<name>L1K1V9_GUITC</name>
<dbReference type="OMA" id="YDGVCNM"/>
<dbReference type="PANTHER" id="PTHR33639">
    <property type="entry name" value="THIOL-DISULFIDE OXIDOREDUCTASE DCC"/>
    <property type="match status" value="1"/>
</dbReference>
<proteinExistence type="predicted"/>
<dbReference type="GO" id="GO:0015035">
    <property type="term" value="F:protein-disulfide reductase activity"/>
    <property type="evidence" value="ECO:0007669"/>
    <property type="project" value="InterPro"/>
</dbReference>
<protein>
    <recommendedName>
        <fullName evidence="4">Thiol-disulfide oxidoreductase DCC</fullName>
    </recommendedName>
</protein>
<dbReference type="STRING" id="905079.L1K1V9"/>
<dbReference type="InterPro" id="IPR052927">
    <property type="entry name" value="DCC_oxidoreductase"/>
</dbReference>
<evidence type="ECO:0000313" key="1">
    <source>
        <dbReference type="EMBL" id="EKX54597.1"/>
    </source>
</evidence>
<dbReference type="Proteomes" id="UP000011087">
    <property type="component" value="Unassembled WGS sequence"/>
</dbReference>
<reference evidence="3" key="2">
    <citation type="submission" date="2012-11" db="EMBL/GenBank/DDBJ databases">
        <authorList>
            <person name="Kuo A."/>
            <person name="Curtis B.A."/>
            <person name="Tanifuji G."/>
            <person name="Burki F."/>
            <person name="Gruber A."/>
            <person name="Irimia M."/>
            <person name="Maruyama S."/>
            <person name="Arias M.C."/>
            <person name="Ball S.G."/>
            <person name="Gile G.H."/>
            <person name="Hirakawa Y."/>
            <person name="Hopkins J.F."/>
            <person name="Rensing S.A."/>
            <person name="Schmutz J."/>
            <person name="Symeonidi A."/>
            <person name="Elias M."/>
            <person name="Eveleigh R.J."/>
            <person name="Herman E.K."/>
            <person name="Klute M.J."/>
            <person name="Nakayama T."/>
            <person name="Obornik M."/>
            <person name="Reyes-Prieto A."/>
            <person name="Armbrust E.V."/>
            <person name="Aves S.J."/>
            <person name="Beiko R.G."/>
            <person name="Coutinho P."/>
            <person name="Dacks J.B."/>
            <person name="Durnford D.G."/>
            <person name="Fast N.M."/>
            <person name="Green B.R."/>
            <person name="Grisdale C."/>
            <person name="Hempe F."/>
            <person name="Henrissat B."/>
            <person name="Hoppner M.P."/>
            <person name="Ishida K.-I."/>
            <person name="Kim E."/>
            <person name="Koreny L."/>
            <person name="Kroth P.G."/>
            <person name="Liu Y."/>
            <person name="Malik S.-B."/>
            <person name="Maier U.G."/>
            <person name="McRose D."/>
            <person name="Mock T."/>
            <person name="Neilson J.A."/>
            <person name="Onodera N.T."/>
            <person name="Poole A.M."/>
            <person name="Pritham E.J."/>
            <person name="Richards T.A."/>
            <person name="Rocap G."/>
            <person name="Roy S.W."/>
            <person name="Sarai C."/>
            <person name="Schaack S."/>
            <person name="Shirato S."/>
            <person name="Slamovits C.H."/>
            <person name="Spencer D.F."/>
            <person name="Suzuki S."/>
            <person name="Worden A.Z."/>
            <person name="Zauner S."/>
            <person name="Barry K."/>
            <person name="Bell C."/>
            <person name="Bharti A.K."/>
            <person name="Crow J.A."/>
            <person name="Grimwood J."/>
            <person name="Kramer R."/>
            <person name="Lindquist E."/>
            <person name="Lucas S."/>
            <person name="Salamov A."/>
            <person name="McFadden G.I."/>
            <person name="Lane C.E."/>
            <person name="Keeling P.J."/>
            <person name="Gray M.W."/>
            <person name="Grigoriev I.V."/>
            <person name="Archibald J.M."/>
        </authorList>
    </citation>
    <scope>NUCLEOTIDE SEQUENCE</scope>
    <source>
        <strain evidence="3">CCMP2712</strain>
    </source>
</reference>
<reference evidence="2" key="3">
    <citation type="submission" date="2015-06" db="UniProtKB">
        <authorList>
            <consortium name="EnsemblProtists"/>
        </authorList>
    </citation>
    <scope>IDENTIFICATION</scope>
</reference>
<sequence length="157" mass="17996">MASPSWQEIVRKVFEKDSRPVILYDGVCNLCNGGVNFMLDWDNPTQLRGNFRFAALQSEVGRALLQRGGRRPDDISSIVLACEDGKTYVKSEAILRIGKVCNQPVRFPSDSFPGPWPRNVRDVFYDFVADNRYNFFGISDECRLSDERFDNRFVSDL</sequence>
<evidence type="ECO:0008006" key="4">
    <source>
        <dbReference type="Google" id="ProtNLM"/>
    </source>
</evidence>
<accession>L1K1V9</accession>